<keyword evidence="2" id="KW-0479">Metal-binding</keyword>
<dbReference type="InterPro" id="IPR011234">
    <property type="entry name" value="Fumarylacetoacetase-like_C"/>
</dbReference>
<name>A0A381QPK7_9ZZZZ</name>
<sequence>MRYYQYIQSGLKRVGVEDESGGLTDLTALDPRIGSTLDLLNVASITNTDIDSLTRAVLSNNKSETGKITVEELLAGAPIGKHGVTLLPPVDAPEVWAFGVTYMDSMRERQAESGSPDVYAKVYDADRPEAFFKSTFERLQPPFGEVGIRGDSDWNVPEPELVFVTHAGKIIGYTAGNDMSSRTIEGENPLYLPQAKVYDKSAALGPALVTPETVGDPQRLRVELIIERDGKQVFVGKANTSEMKRDCSYLINWLVRHNSIPDGTAVMTGTGTIPPPEFTLAAGDVIHITIDKIGRLTNTVVVV</sequence>
<reference evidence="4" key="1">
    <citation type="submission" date="2018-05" db="EMBL/GenBank/DDBJ databases">
        <authorList>
            <person name="Lanie J.A."/>
            <person name="Ng W.-L."/>
            <person name="Kazmierczak K.M."/>
            <person name="Andrzejewski T.M."/>
            <person name="Davidsen T.M."/>
            <person name="Wayne K.J."/>
            <person name="Tettelin H."/>
            <person name="Glass J.I."/>
            <person name="Rusch D."/>
            <person name="Podicherti R."/>
            <person name="Tsui H.-C.T."/>
            <person name="Winkler M.E."/>
        </authorList>
    </citation>
    <scope>NUCLEOTIDE SEQUENCE</scope>
</reference>
<dbReference type="Pfam" id="PF01557">
    <property type="entry name" value="FAA_hydrolase"/>
    <property type="match status" value="1"/>
</dbReference>
<proteinExistence type="inferred from homology"/>
<dbReference type="EMBL" id="UINC01001461">
    <property type="protein sequence ID" value="SUZ81291.1"/>
    <property type="molecule type" value="Genomic_DNA"/>
</dbReference>
<dbReference type="GO" id="GO:0044281">
    <property type="term" value="P:small molecule metabolic process"/>
    <property type="evidence" value="ECO:0007669"/>
    <property type="project" value="UniProtKB-ARBA"/>
</dbReference>
<dbReference type="AlphaFoldDB" id="A0A381QPK7"/>
<dbReference type="InterPro" id="IPR036663">
    <property type="entry name" value="Fumarylacetoacetase_C_sf"/>
</dbReference>
<comment type="similarity">
    <text evidence="1">Belongs to the FAH family.</text>
</comment>
<dbReference type="Gene3D" id="3.90.850.10">
    <property type="entry name" value="Fumarylacetoacetase-like, C-terminal domain"/>
    <property type="match status" value="1"/>
</dbReference>
<organism evidence="4">
    <name type="scientific">marine metagenome</name>
    <dbReference type="NCBI Taxonomy" id="408172"/>
    <lineage>
        <taxon>unclassified sequences</taxon>
        <taxon>metagenomes</taxon>
        <taxon>ecological metagenomes</taxon>
    </lineage>
</organism>
<feature type="domain" description="Fumarylacetoacetase-like C-terminal" evidence="3">
    <location>
        <begin position="170"/>
        <end position="301"/>
    </location>
</feature>
<accession>A0A381QPK7</accession>
<evidence type="ECO:0000313" key="4">
    <source>
        <dbReference type="EMBL" id="SUZ81291.1"/>
    </source>
</evidence>
<dbReference type="PANTHER" id="PTHR42796:SF7">
    <property type="entry name" value="2-DEHYDRO-3-DEOXY-D-ARABINONATE DEHYDRATASE"/>
    <property type="match status" value="1"/>
</dbReference>
<gene>
    <name evidence="4" type="ORF">METZ01_LOCUS34145</name>
</gene>
<dbReference type="SUPFAM" id="SSF56529">
    <property type="entry name" value="FAH"/>
    <property type="match status" value="1"/>
</dbReference>
<evidence type="ECO:0000256" key="1">
    <source>
        <dbReference type="ARBA" id="ARBA00010211"/>
    </source>
</evidence>
<protein>
    <recommendedName>
        <fullName evidence="3">Fumarylacetoacetase-like C-terminal domain-containing protein</fullName>
    </recommendedName>
</protein>
<dbReference type="GO" id="GO:0003824">
    <property type="term" value="F:catalytic activity"/>
    <property type="evidence" value="ECO:0007669"/>
    <property type="project" value="InterPro"/>
</dbReference>
<evidence type="ECO:0000256" key="2">
    <source>
        <dbReference type="ARBA" id="ARBA00022723"/>
    </source>
</evidence>
<dbReference type="InterPro" id="IPR051121">
    <property type="entry name" value="FAH"/>
</dbReference>
<dbReference type="GO" id="GO:0046872">
    <property type="term" value="F:metal ion binding"/>
    <property type="evidence" value="ECO:0007669"/>
    <property type="project" value="UniProtKB-KW"/>
</dbReference>
<evidence type="ECO:0000259" key="3">
    <source>
        <dbReference type="Pfam" id="PF01557"/>
    </source>
</evidence>
<dbReference type="PANTHER" id="PTHR42796">
    <property type="entry name" value="FUMARYLACETOACETATE HYDROLASE DOMAIN-CONTAINING PROTEIN 2A-RELATED"/>
    <property type="match status" value="1"/>
</dbReference>